<accession>A0A0F9WTS4</accession>
<reference evidence="1" key="1">
    <citation type="journal article" date="2015" name="Nature">
        <title>Complex archaea that bridge the gap between prokaryotes and eukaryotes.</title>
        <authorList>
            <person name="Spang A."/>
            <person name="Saw J.H."/>
            <person name="Jorgensen S.L."/>
            <person name="Zaremba-Niedzwiedzka K."/>
            <person name="Martijn J."/>
            <person name="Lind A.E."/>
            <person name="van Eijk R."/>
            <person name="Schleper C."/>
            <person name="Guy L."/>
            <person name="Ettema T.J."/>
        </authorList>
    </citation>
    <scope>NUCLEOTIDE SEQUENCE</scope>
</reference>
<sequence length="302" mass="32885">MSVTTREMTSTTHAAFLPTIWSKDTRNAITFKEVLSKRVNTKFEAEMSIGRTLQIPIRANYDTQTKTEGISNTIHFQSQPGTTGSGTNFQSITISTYEYAAALLNAVVAAQSNYEERKNIADGLGYALMRGVEVSISNLFQSFSQITGALGAEPDDAVLRRSWQFLADAAADEGDTSWIWSPGAVAALFGNDKFSSKDFINKPVIESATLPMLYAAPSFRSNLLRIPASGQSDCALLHREAVILIRQILPTVRQQFVLNNLSDGVVAYDLYNASEAIWAAETPPTDSDPTPGDFGAVLIRAN</sequence>
<organism evidence="1">
    <name type="scientific">marine sediment metagenome</name>
    <dbReference type="NCBI Taxonomy" id="412755"/>
    <lineage>
        <taxon>unclassified sequences</taxon>
        <taxon>metagenomes</taxon>
        <taxon>ecological metagenomes</taxon>
    </lineage>
</organism>
<proteinExistence type="predicted"/>
<gene>
    <name evidence="1" type="ORF">LCGC14_0310610</name>
</gene>
<dbReference type="AlphaFoldDB" id="A0A0F9WTS4"/>
<evidence type="ECO:0008006" key="2">
    <source>
        <dbReference type="Google" id="ProtNLM"/>
    </source>
</evidence>
<comment type="caution">
    <text evidence="1">The sequence shown here is derived from an EMBL/GenBank/DDBJ whole genome shotgun (WGS) entry which is preliminary data.</text>
</comment>
<evidence type="ECO:0000313" key="1">
    <source>
        <dbReference type="EMBL" id="KKN82248.1"/>
    </source>
</evidence>
<dbReference type="EMBL" id="LAZR01000203">
    <property type="protein sequence ID" value="KKN82248.1"/>
    <property type="molecule type" value="Genomic_DNA"/>
</dbReference>
<protein>
    <recommendedName>
        <fullName evidence="2">Bacteriophage Mu GpT domain-containing protein</fullName>
    </recommendedName>
</protein>
<name>A0A0F9WTS4_9ZZZZ</name>